<gene>
    <name evidence="6" type="ORF">IAA63_13200</name>
</gene>
<dbReference type="SUPFAM" id="SSF46785">
    <property type="entry name" value="Winged helix' DNA-binding domain"/>
    <property type="match status" value="1"/>
</dbReference>
<dbReference type="InterPro" id="IPR014710">
    <property type="entry name" value="RmlC-like_jellyroll"/>
</dbReference>
<feature type="domain" description="HTH crp-type" evidence="5">
    <location>
        <begin position="151"/>
        <end position="217"/>
    </location>
</feature>
<sequence>MEEQEIWEVLKAYPFWEKLTDKEKEQLARLLRKNTYRAGQMVSSSGSDCLGLFLIRKGTLRVYLTSEEGREATVFRLHEGEICVLSGSCLLSSLPFEVQIDAETDSEIYLLPSGSFRQIMEENIYVENYIYKMMTESFSDIIAAVQQMLFASLTQRLVSFLLDESVRSGTPEVRMTQEQIARSIGSAREAVSRSLKQLAADGSIELFRGGVRLLDRKSLYQKL</sequence>
<protein>
    <submittedName>
        <fullName evidence="6">Crp/Fnr family transcriptional regulator</fullName>
    </submittedName>
</protein>
<dbReference type="CDD" id="cd00038">
    <property type="entry name" value="CAP_ED"/>
    <property type="match status" value="1"/>
</dbReference>
<organism evidence="6 7">
    <name type="scientific">Candidatus Pullilachnospira stercoravium</name>
    <dbReference type="NCBI Taxonomy" id="2840913"/>
    <lineage>
        <taxon>Bacteria</taxon>
        <taxon>Bacillati</taxon>
        <taxon>Bacillota</taxon>
        <taxon>Clostridia</taxon>
        <taxon>Lachnospirales</taxon>
        <taxon>Lachnospiraceae</taxon>
        <taxon>Lachnospiraceae incertae sedis</taxon>
        <taxon>Candidatus Pullilachnospira</taxon>
    </lineage>
</organism>
<dbReference type="SUPFAM" id="SSF51206">
    <property type="entry name" value="cAMP-binding domain-like"/>
    <property type="match status" value="1"/>
</dbReference>
<dbReference type="AlphaFoldDB" id="A0A9D1NXU0"/>
<reference evidence="6" key="1">
    <citation type="submission" date="2020-10" db="EMBL/GenBank/DDBJ databases">
        <authorList>
            <person name="Gilroy R."/>
        </authorList>
    </citation>
    <scope>NUCLEOTIDE SEQUENCE</scope>
    <source>
        <strain evidence="6">ChiBcec2-4451</strain>
    </source>
</reference>
<keyword evidence="3" id="KW-0804">Transcription</keyword>
<dbReference type="PROSITE" id="PS51063">
    <property type="entry name" value="HTH_CRP_2"/>
    <property type="match status" value="1"/>
</dbReference>
<dbReference type="InterPro" id="IPR050397">
    <property type="entry name" value="Env_Response_Regulators"/>
</dbReference>
<evidence type="ECO:0000259" key="4">
    <source>
        <dbReference type="PROSITE" id="PS50042"/>
    </source>
</evidence>
<dbReference type="SMART" id="SM00100">
    <property type="entry name" value="cNMP"/>
    <property type="match status" value="1"/>
</dbReference>
<comment type="caution">
    <text evidence="6">The sequence shown here is derived from an EMBL/GenBank/DDBJ whole genome shotgun (WGS) entry which is preliminary data.</text>
</comment>
<dbReference type="InterPro" id="IPR012318">
    <property type="entry name" value="HTH_CRP"/>
</dbReference>
<evidence type="ECO:0000259" key="5">
    <source>
        <dbReference type="PROSITE" id="PS51063"/>
    </source>
</evidence>
<dbReference type="InterPro" id="IPR036390">
    <property type="entry name" value="WH_DNA-bd_sf"/>
</dbReference>
<dbReference type="SMART" id="SM00419">
    <property type="entry name" value="HTH_CRP"/>
    <property type="match status" value="1"/>
</dbReference>
<name>A0A9D1NXU0_9FIRM</name>
<dbReference type="Proteomes" id="UP000886723">
    <property type="component" value="Unassembled WGS sequence"/>
</dbReference>
<evidence type="ECO:0000256" key="2">
    <source>
        <dbReference type="ARBA" id="ARBA00023125"/>
    </source>
</evidence>
<dbReference type="Gene3D" id="2.60.120.10">
    <property type="entry name" value="Jelly Rolls"/>
    <property type="match status" value="1"/>
</dbReference>
<proteinExistence type="predicted"/>
<dbReference type="PROSITE" id="PS50042">
    <property type="entry name" value="CNMP_BINDING_3"/>
    <property type="match status" value="1"/>
</dbReference>
<evidence type="ECO:0000256" key="1">
    <source>
        <dbReference type="ARBA" id="ARBA00023015"/>
    </source>
</evidence>
<dbReference type="PANTHER" id="PTHR24567:SF26">
    <property type="entry name" value="REGULATORY PROTEIN YEIL"/>
    <property type="match status" value="1"/>
</dbReference>
<dbReference type="EMBL" id="DVON01000280">
    <property type="protein sequence ID" value="HIV14075.1"/>
    <property type="molecule type" value="Genomic_DNA"/>
</dbReference>
<dbReference type="Pfam" id="PF13545">
    <property type="entry name" value="HTH_Crp_2"/>
    <property type="match status" value="1"/>
</dbReference>
<keyword evidence="1" id="KW-0805">Transcription regulation</keyword>
<dbReference type="InterPro" id="IPR018490">
    <property type="entry name" value="cNMP-bd_dom_sf"/>
</dbReference>
<evidence type="ECO:0000313" key="6">
    <source>
        <dbReference type="EMBL" id="HIV14075.1"/>
    </source>
</evidence>
<reference evidence="6" key="2">
    <citation type="journal article" date="2021" name="PeerJ">
        <title>Extensive microbial diversity within the chicken gut microbiome revealed by metagenomics and culture.</title>
        <authorList>
            <person name="Gilroy R."/>
            <person name="Ravi A."/>
            <person name="Getino M."/>
            <person name="Pursley I."/>
            <person name="Horton D.L."/>
            <person name="Alikhan N.F."/>
            <person name="Baker D."/>
            <person name="Gharbi K."/>
            <person name="Hall N."/>
            <person name="Watson M."/>
            <person name="Adriaenssens E.M."/>
            <person name="Foster-Nyarko E."/>
            <person name="Jarju S."/>
            <person name="Secka A."/>
            <person name="Antonio M."/>
            <person name="Oren A."/>
            <person name="Chaudhuri R.R."/>
            <person name="La Ragione R."/>
            <person name="Hildebrand F."/>
            <person name="Pallen M.J."/>
        </authorList>
    </citation>
    <scope>NUCLEOTIDE SEQUENCE</scope>
    <source>
        <strain evidence="6">ChiBcec2-4451</strain>
    </source>
</reference>
<dbReference type="InterPro" id="IPR036388">
    <property type="entry name" value="WH-like_DNA-bd_sf"/>
</dbReference>
<dbReference type="GO" id="GO:0003677">
    <property type="term" value="F:DNA binding"/>
    <property type="evidence" value="ECO:0007669"/>
    <property type="project" value="UniProtKB-KW"/>
</dbReference>
<dbReference type="InterPro" id="IPR000595">
    <property type="entry name" value="cNMP-bd_dom"/>
</dbReference>
<evidence type="ECO:0000313" key="7">
    <source>
        <dbReference type="Proteomes" id="UP000886723"/>
    </source>
</evidence>
<dbReference type="Pfam" id="PF00027">
    <property type="entry name" value="cNMP_binding"/>
    <property type="match status" value="1"/>
</dbReference>
<dbReference type="Gene3D" id="1.10.10.10">
    <property type="entry name" value="Winged helix-like DNA-binding domain superfamily/Winged helix DNA-binding domain"/>
    <property type="match status" value="1"/>
</dbReference>
<dbReference type="GO" id="GO:0005829">
    <property type="term" value="C:cytosol"/>
    <property type="evidence" value="ECO:0007669"/>
    <property type="project" value="TreeGrafter"/>
</dbReference>
<evidence type="ECO:0000256" key="3">
    <source>
        <dbReference type="ARBA" id="ARBA00023163"/>
    </source>
</evidence>
<accession>A0A9D1NXU0</accession>
<dbReference type="GO" id="GO:0003700">
    <property type="term" value="F:DNA-binding transcription factor activity"/>
    <property type="evidence" value="ECO:0007669"/>
    <property type="project" value="TreeGrafter"/>
</dbReference>
<dbReference type="PANTHER" id="PTHR24567">
    <property type="entry name" value="CRP FAMILY TRANSCRIPTIONAL REGULATORY PROTEIN"/>
    <property type="match status" value="1"/>
</dbReference>
<keyword evidence="2" id="KW-0238">DNA-binding</keyword>
<feature type="domain" description="Cyclic nucleotide-binding" evidence="4">
    <location>
        <begin position="15"/>
        <end position="137"/>
    </location>
</feature>